<dbReference type="InterPro" id="IPR029044">
    <property type="entry name" value="Nucleotide-diphossugar_trans"/>
</dbReference>
<dbReference type="PANTHER" id="PTHR31562:SF8">
    <property type="entry name" value="ALPHA-1,6-MANNOSYLTRANSFERASE"/>
    <property type="match status" value="1"/>
</dbReference>
<accession>A0ABD2LD80</accession>
<proteinExistence type="predicted"/>
<name>A0ABD2LD80_9BILA</name>
<gene>
    <name evidence="1" type="ORF">niasHT_011196</name>
</gene>
<keyword evidence="2" id="KW-1185">Reference proteome</keyword>
<evidence type="ECO:0000313" key="2">
    <source>
        <dbReference type="Proteomes" id="UP001620626"/>
    </source>
</evidence>
<dbReference type="AlphaFoldDB" id="A0ABD2LD80"/>
<dbReference type="PANTHER" id="PTHR31562">
    <property type="entry name" value="PROTEIN CBG18972"/>
    <property type="match status" value="1"/>
</dbReference>
<protein>
    <submittedName>
        <fullName evidence="1">Uncharacterized protein</fullName>
    </submittedName>
</protein>
<reference evidence="1 2" key="1">
    <citation type="submission" date="2024-10" db="EMBL/GenBank/DDBJ databases">
        <authorList>
            <person name="Kim D."/>
        </authorList>
    </citation>
    <scope>NUCLEOTIDE SEQUENCE [LARGE SCALE GENOMIC DNA]</scope>
    <source>
        <strain evidence="1">BH-2024</strain>
    </source>
</reference>
<dbReference type="Proteomes" id="UP001620626">
    <property type="component" value="Unassembled WGS sequence"/>
</dbReference>
<dbReference type="Gene3D" id="3.90.550.10">
    <property type="entry name" value="Spore Coat Polysaccharide Biosynthesis Protein SpsA, Chain A"/>
    <property type="match status" value="1"/>
</dbReference>
<dbReference type="Pfam" id="PF03314">
    <property type="entry name" value="DUF273"/>
    <property type="match status" value="1"/>
</dbReference>
<dbReference type="EMBL" id="JBICBT010000455">
    <property type="protein sequence ID" value="KAL3113133.1"/>
    <property type="molecule type" value="Genomic_DNA"/>
</dbReference>
<dbReference type="InterPro" id="IPR004988">
    <property type="entry name" value="DUF273"/>
</dbReference>
<sequence length="399" mass="47043">MLKRKWKHSLIFLLAAIACFSSVLCLVLLLHLHQLSKMANDRDQYYPLPNDTVGIGRQKTPYPKRENMGICEPKFGRILVLVFHEQRMKPLTRYYGVAQASLECYLKSTNYTFKRIDLDEDIRANQFCVGYNELFFRKHCIASAYLSDSDWLLVLDADTGVVNPNHCIEEWIDDRVDLIFYERFFNWEIMSGNYLVRNTPFARQFLLDWANLEFSQPKFSSADNGALQLHILKTVLPNAKIEIEACTKYWNRSIDYDTLMAYTTCVRSALGAQRIWPPKLRIMRRAHGFCRDWFMTGDRWADTDFMFHGESMNYRWKPHNLDGNWKSPFEKVPNASECIGGYSGWNWRNEYRISVSQLRQWFGEMEHKFGQDFPKKARVHAHLEESEIGECYPKCDEHL</sequence>
<comment type="caution">
    <text evidence="1">The sequence shown here is derived from an EMBL/GenBank/DDBJ whole genome shotgun (WGS) entry which is preliminary data.</text>
</comment>
<dbReference type="PROSITE" id="PS51257">
    <property type="entry name" value="PROKAR_LIPOPROTEIN"/>
    <property type="match status" value="1"/>
</dbReference>
<evidence type="ECO:0000313" key="1">
    <source>
        <dbReference type="EMBL" id="KAL3113133.1"/>
    </source>
</evidence>
<organism evidence="1 2">
    <name type="scientific">Heterodera trifolii</name>
    <dbReference type="NCBI Taxonomy" id="157864"/>
    <lineage>
        <taxon>Eukaryota</taxon>
        <taxon>Metazoa</taxon>
        <taxon>Ecdysozoa</taxon>
        <taxon>Nematoda</taxon>
        <taxon>Chromadorea</taxon>
        <taxon>Rhabditida</taxon>
        <taxon>Tylenchina</taxon>
        <taxon>Tylenchomorpha</taxon>
        <taxon>Tylenchoidea</taxon>
        <taxon>Heteroderidae</taxon>
        <taxon>Heteroderinae</taxon>
        <taxon>Heterodera</taxon>
    </lineage>
</organism>